<evidence type="ECO:0000313" key="3">
    <source>
        <dbReference type="Proteomes" id="UP000821853"/>
    </source>
</evidence>
<protein>
    <recommendedName>
        <fullName evidence="4">Secreted protein</fullName>
    </recommendedName>
</protein>
<name>A0A9J6G680_HAELO</name>
<dbReference type="AlphaFoldDB" id="A0A9J6G680"/>
<evidence type="ECO:0000313" key="2">
    <source>
        <dbReference type="EMBL" id="KAH9370032.1"/>
    </source>
</evidence>
<accession>A0A9J6G680</accession>
<organism evidence="2 3">
    <name type="scientific">Haemaphysalis longicornis</name>
    <name type="common">Bush tick</name>
    <dbReference type="NCBI Taxonomy" id="44386"/>
    <lineage>
        <taxon>Eukaryota</taxon>
        <taxon>Metazoa</taxon>
        <taxon>Ecdysozoa</taxon>
        <taxon>Arthropoda</taxon>
        <taxon>Chelicerata</taxon>
        <taxon>Arachnida</taxon>
        <taxon>Acari</taxon>
        <taxon>Parasitiformes</taxon>
        <taxon>Ixodida</taxon>
        <taxon>Ixodoidea</taxon>
        <taxon>Ixodidae</taxon>
        <taxon>Haemaphysalinae</taxon>
        <taxon>Haemaphysalis</taxon>
    </lineage>
</organism>
<gene>
    <name evidence="2" type="ORF">HPB48_001909</name>
</gene>
<evidence type="ECO:0008006" key="4">
    <source>
        <dbReference type="Google" id="ProtNLM"/>
    </source>
</evidence>
<reference evidence="2 3" key="1">
    <citation type="journal article" date="2020" name="Cell">
        <title>Large-Scale Comparative Analyses of Tick Genomes Elucidate Their Genetic Diversity and Vector Capacities.</title>
        <authorList>
            <consortium name="Tick Genome and Microbiome Consortium (TIGMIC)"/>
            <person name="Jia N."/>
            <person name="Wang J."/>
            <person name="Shi W."/>
            <person name="Du L."/>
            <person name="Sun Y."/>
            <person name="Zhan W."/>
            <person name="Jiang J.F."/>
            <person name="Wang Q."/>
            <person name="Zhang B."/>
            <person name="Ji P."/>
            <person name="Bell-Sakyi L."/>
            <person name="Cui X.M."/>
            <person name="Yuan T.T."/>
            <person name="Jiang B.G."/>
            <person name="Yang W.F."/>
            <person name="Lam T.T."/>
            <person name="Chang Q.C."/>
            <person name="Ding S.J."/>
            <person name="Wang X.J."/>
            <person name="Zhu J.G."/>
            <person name="Ruan X.D."/>
            <person name="Zhao L."/>
            <person name="Wei J.T."/>
            <person name="Ye R.Z."/>
            <person name="Que T.C."/>
            <person name="Du C.H."/>
            <person name="Zhou Y.H."/>
            <person name="Cheng J.X."/>
            <person name="Dai P.F."/>
            <person name="Guo W.B."/>
            <person name="Han X.H."/>
            <person name="Huang E.J."/>
            <person name="Li L.F."/>
            <person name="Wei W."/>
            <person name="Gao Y.C."/>
            <person name="Liu J.Z."/>
            <person name="Shao H.Z."/>
            <person name="Wang X."/>
            <person name="Wang C.C."/>
            <person name="Yang T.C."/>
            <person name="Huo Q.B."/>
            <person name="Li W."/>
            <person name="Chen H.Y."/>
            <person name="Chen S.E."/>
            <person name="Zhou L.G."/>
            <person name="Ni X.B."/>
            <person name="Tian J.H."/>
            <person name="Sheng Y."/>
            <person name="Liu T."/>
            <person name="Pan Y.S."/>
            <person name="Xia L.Y."/>
            <person name="Li J."/>
            <person name="Zhao F."/>
            <person name="Cao W.C."/>
        </authorList>
    </citation>
    <scope>NUCLEOTIDE SEQUENCE [LARGE SCALE GENOMIC DNA]</scope>
    <source>
        <strain evidence="2">HaeL-2018</strain>
    </source>
</reference>
<evidence type="ECO:0000256" key="1">
    <source>
        <dbReference type="SAM" id="SignalP"/>
    </source>
</evidence>
<dbReference type="EMBL" id="JABSTR010000005">
    <property type="protein sequence ID" value="KAH9370032.1"/>
    <property type="molecule type" value="Genomic_DNA"/>
</dbReference>
<keyword evidence="3" id="KW-1185">Reference proteome</keyword>
<feature type="chain" id="PRO_5039919295" description="Secreted protein" evidence="1">
    <location>
        <begin position="18"/>
        <end position="75"/>
    </location>
</feature>
<feature type="signal peptide" evidence="1">
    <location>
        <begin position="1"/>
        <end position="17"/>
    </location>
</feature>
<dbReference type="VEuPathDB" id="VectorBase:HLOH_041703"/>
<sequence length="75" mass="8168">MTVLCGSLLQLTALGWCKDWKPTQDAAGASLPNAAVWCDVAEPVGPGGVAVLDRLVLWRPPPKDYHLEELRSIDR</sequence>
<dbReference type="OrthoDB" id="9876293at2759"/>
<comment type="caution">
    <text evidence="2">The sequence shown here is derived from an EMBL/GenBank/DDBJ whole genome shotgun (WGS) entry which is preliminary data.</text>
</comment>
<proteinExistence type="predicted"/>
<keyword evidence="1" id="KW-0732">Signal</keyword>
<dbReference type="Proteomes" id="UP000821853">
    <property type="component" value="Chromosome 3"/>
</dbReference>